<feature type="region of interest" description="Disordered" evidence="4">
    <location>
        <begin position="303"/>
        <end position="332"/>
    </location>
</feature>
<dbReference type="GO" id="GO:0140359">
    <property type="term" value="F:ABC-type transporter activity"/>
    <property type="evidence" value="ECO:0007669"/>
    <property type="project" value="UniProtKB-ARBA"/>
</dbReference>
<organism evidence="6 7">
    <name type="scientific">Promicromonospora sukumoe</name>
    <dbReference type="NCBI Taxonomy" id="88382"/>
    <lineage>
        <taxon>Bacteria</taxon>
        <taxon>Bacillati</taxon>
        <taxon>Actinomycetota</taxon>
        <taxon>Actinomycetes</taxon>
        <taxon>Micrococcales</taxon>
        <taxon>Promicromonosporaceae</taxon>
        <taxon>Promicromonospora</taxon>
    </lineage>
</organism>
<evidence type="ECO:0000256" key="2">
    <source>
        <dbReference type="ARBA" id="ARBA00022741"/>
    </source>
</evidence>
<proteinExistence type="predicted"/>
<evidence type="ECO:0000313" key="7">
    <source>
        <dbReference type="Proteomes" id="UP000540568"/>
    </source>
</evidence>
<reference evidence="6 7" key="1">
    <citation type="submission" date="2020-07" db="EMBL/GenBank/DDBJ databases">
        <title>Sequencing the genomes of 1000 actinobacteria strains.</title>
        <authorList>
            <person name="Klenk H.-P."/>
        </authorList>
    </citation>
    <scope>NUCLEOTIDE SEQUENCE [LARGE SCALE GENOMIC DNA]</scope>
    <source>
        <strain evidence="6 7">DSM 44121</strain>
    </source>
</reference>
<dbReference type="Gene3D" id="2.40.50.100">
    <property type="match status" value="1"/>
</dbReference>
<sequence>MSDFESLELRGVGRRFGGVDALSGLDLTIKAGEFVALLGPSGCGKSTALNCLAGLLPLTHGEIRLDGKRIDTLPPERRGFGMVFQSYALFPHLSVAKNVAFGLQMQGVPRAEVDARVRAAIELVKLGEHARKLPGQLSGGQQQRVAIARAVVLEPSLVLMDEPLSNLDAKLRLDMRTEIRRLHQSLGLTTIYVTHDQEEALSLADRLVVMREGRVQQVGTPDELYESPTSWYVADFMGYRNILPATVVSVAGGEVVVELPGIADAGVRLIGRAVGGLGAGDRVRVAVRPEDFTVVAASRVEPGSRVEPVETRVSTSSTSDGGSTSGGGSVPGSVAVVEYHGREFAVGVQAGDTMLHARSTTAPDVGGAVTLTAPVDRVLVFPEALDAVVPQAQEVAA</sequence>
<dbReference type="InterPro" id="IPR003593">
    <property type="entry name" value="AAA+_ATPase"/>
</dbReference>
<dbReference type="InterPro" id="IPR017871">
    <property type="entry name" value="ABC_transporter-like_CS"/>
</dbReference>
<dbReference type="Gene3D" id="2.40.50.140">
    <property type="entry name" value="Nucleic acid-binding proteins"/>
    <property type="match status" value="1"/>
</dbReference>
<dbReference type="InterPro" id="IPR050093">
    <property type="entry name" value="ABC_SmlMolc_Importer"/>
</dbReference>
<dbReference type="AlphaFoldDB" id="A0A7W3PGQ5"/>
<dbReference type="Proteomes" id="UP000540568">
    <property type="component" value="Unassembled WGS sequence"/>
</dbReference>
<dbReference type="GO" id="GO:0016887">
    <property type="term" value="F:ATP hydrolysis activity"/>
    <property type="evidence" value="ECO:0007669"/>
    <property type="project" value="InterPro"/>
</dbReference>
<dbReference type="GO" id="GO:0043190">
    <property type="term" value="C:ATP-binding cassette (ABC) transporter complex"/>
    <property type="evidence" value="ECO:0007669"/>
    <property type="project" value="UniProtKB-ARBA"/>
</dbReference>
<evidence type="ECO:0000259" key="5">
    <source>
        <dbReference type="PROSITE" id="PS50893"/>
    </source>
</evidence>
<dbReference type="Pfam" id="PF00005">
    <property type="entry name" value="ABC_tran"/>
    <property type="match status" value="1"/>
</dbReference>
<accession>A0A7W3PGQ5</accession>
<dbReference type="EMBL" id="JACGWV010000003">
    <property type="protein sequence ID" value="MBA8811213.1"/>
    <property type="molecule type" value="Genomic_DNA"/>
</dbReference>
<dbReference type="GO" id="GO:0005524">
    <property type="term" value="F:ATP binding"/>
    <property type="evidence" value="ECO:0007669"/>
    <property type="project" value="UniProtKB-KW"/>
</dbReference>
<dbReference type="SUPFAM" id="SSF52540">
    <property type="entry name" value="P-loop containing nucleoside triphosphate hydrolases"/>
    <property type="match status" value="1"/>
</dbReference>
<dbReference type="FunFam" id="3.40.50.300:FF:000042">
    <property type="entry name" value="Maltose/maltodextrin ABC transporter, ATP-binding protein"/>
    <property type="match status" value="1"/>
</dbReference>
<keyword evidence="7" id="KW-1185">Reference proteome</keyword>
<dbReference type="InterPro" id="IPR027417">
    <property type="entry name" value="P-loop_NTPase"/>
</dbReference>
<keyword evidence="1" id="KW-0813">Transport</keyword>
<feature type="domain" description="ABC transporter" evidence="5">
    <location>
        <begin position="7"/>
        <end position="237"/>
    </location>
</feature>
<comment type="caution">
    <text evidence="6">The sequence shown here is derived from an EMBL/GenBank/DDBJ whole genome shotgun (WGS) entry which is preliminary data.</text>
</comment>
<dbReference type="Gene3D" id="3.40.50.300">
    <property type="entry name" value="P-loop containing nucleotide triphosphate hydrolases"/>
    <property type="match status" value="1"/>
</dbReference>
<dbReference type="InterPro" id="IPR003439">
    <property type="entry name" value="ABC_transporter-like_ATP-bd"/>
</dbReference>
<protein>
    <submittedName>
        <fullName evidence="6">Putative spermidine/putrescine transport system ATP-binding protein</fullName>
    </submittedName>
</protein>
<gene>
    <name evidence="6" type="ORF">FHX71_005220</name>
</gene>
<dbReference type="PROSITE" id="PS00211">
    <property type="entry name" value="ABC_TRANSPORTER_1"/>
    <property type="match status" value="1"/>
</dbReference>
<evidence type="ECO:0000256" key="3">
    <source>
        <dbReference type="ARBA" id="ARBA00022840"/>
    </source>
</evidence>
<name>A0A7W3PGQ5_9MICO</name>
<evidence type="ECO:0000256" key="1">
    <source>
        <dbReference type="ARBA" id="ARBA00022448"/>
    </source>
</evidence>
<dbReference type="PANTHER" id="PTHR42781:SF4">
    <property type="entry name" value="SPERMIDINE_PUTRESCINE IMPORT ATP-BINDING PROTEIN POTA"/>
    <property type="match status" value="1"/>
</dbReference>
<dbReference type="InterPro" id="IPR012340">
    <property type="entry name" value="NA-bd_OB-fold"/>
</dbReference>
<dbReference type="SMART" id="SM00382">
    <property type="entry name" value="AAA"/>
    <property type="match status" value="1"/>
</dbReference>
<dbReference type="RefSeq" id="WP_182620380.1">
    <property type="nucleotide sequence ID" value="NZ_BAAATF010000009.1"/>
</dbReference>
<dbReference type="SUPFAM" id="SSF50331">
    <property type="entry name" value="MOP-like"/>
    <property type="match status" value="1"/>
</dbReference>
<evidence type="ECO:0000256" key="4">
    <source>
        <dbReference type="SAM" id="MobiDB-lite"/>
    </source>
</evidence>
<dbReference type="InterPro" id="IPR008995">
    <property type="entry name" value="Mo/tungstate-bd_C_term_dom"/>
</dbReference>
<dbReference type="PROSITE" id="PS50893">
    <property type="entry name" value="ABC_TRANSPORTER_2"/>
    <property type="match status" value="1"/>
</dbReference>
<keyword evidence="2" id="KW-0547">Nucleotide-binding</keyword>
<dbReference type="PANTHER" id="PTHR42781">
    <property type="entry name" value="SPERMIDINE/PUTRESCINE IMPORT ATP-BINDING PROTEIN POTA"/>
    <property type="match status" value="1"/>
</dbReference>
<evidence type="ECO:0000313" key="6">
    <source>
        <dbReference type="EMBL" id="MBA8811213.1"/>
    </source>
</evidence>
<feature type="compositionally biased region" description="Low complexity" evidence="4">
    <location>
        <begin position="313"/>
        <end position="322"/>
    </location>
</feature>
<keyword evidence="3 6" id="KW-0067">ATP-binding</keyword>